<dbReference type="Proteomes" id="UP000624703">
    <property type="component" value="Unassembled WGS sequence"/>
</dbReference>
<reference evidence="2" key="1">
    <citation type="submission" date="2021-01" db="EMBL/GenBank/DDBJ databases">
        <title>Modified the classification status of verrucomicrobia.</title>
        <authorList>
            <person name="Feng X."/>
        </authorList>
    </citation>
    <scope>NUCLEOTIDE SEQUENCE</scope>
    <source>
        <strain evidence="2">_KCTC 22039</strain>
    </source>
</reference>
<evidence type="ECO:0008006" key="4">
    <source>
        <dbReference type="Google" id="ProtNLM"/>
    </source>
</evidence>
<dbReference type="AlphaFoldDB" id="A0A8J7SM46"/>
<keyword evidence="3" id="KW-1185">Reference proteome</keyword>
<dbReference type="RefSeq" id="WP_200312755.1">
    <property type="nucleotide sequence ID" value="NZ_JAENIM010000047.1"/>
</dbReference>
<gene>
    <name evidence="2" type="ORF">JIN82_16400</name>
</gene>
<comment type="caution">
    <text evidence="2">The sequence shown here is derived from an EMBL/GenBank/DDBJ whole genome shotgun (WGS) entry which is preliminary data.</text>
</comment>
<protein>
    <recommendedName>
        <fullName evidence="4">PEP-CTERM protein-sorting domain-containing protein</fullName>
    </recommendedName>
</protein>
<feature type="chain" id="PRO_5035163241" description="PEP-CTERM protein-sorting domain-containing protein" evidence="1">
    <location>
        <begin position="21"/>
        <end position="315"/>
    </location>
</feature>
<evidence type="ECO:0000313" key="2">
    <source>
        <dbReference type="EMBL" id="MBK1792746.1"/>
    </source>
</evidence>
<evidence type="ECO:0000313" key="3">
    <source>
        <dbReference type="Proteomes" id="UP000624703"/>
    </source>
</evidence>
<feature type="signal peptide" evidence="1">
    <location>
        <begin position="1"/>
        <end position="20"/>
    </location>
</feature>
<sequence>MNKQLPSCLLALFCASTSHASIINMSGITVYDTANNNAQLNSEFFYEAGNNPNPDLYRNTIQNAIFTTNVDDGSSGSGTYRDLYRLSDSGNNNNGAVVSGYNREDGANTVFDTQSPNGFFPGLTIGEMQMKDINGTFYVEFAIDLNEPGNGSVEYISLDRFGIYLSNSAAPELTDNSHNSLAALGTLAWNLDGLAGDDPATSVLLPASGGSGTDDLIISIPAMVFSGWDSSTHVTVFSEFGGVGERFSENSNGNQLLDFGTNGGGNEDVAFAKGIDNNNLLLDGYRPLEDIDAVPEVSSSLLSLLGLGLLMRRRR</sequence>
<evidence type="ECO:0000256" key="1">
    <source>
        <dbReference type="SAM" id="SignalP"/>
    </source>
</evidence>
<keyword evidence="1" id="KW-0732">Signal</keyword>
<accession>A0A8J7SM46</accession>
<name>A0A8J7SM46_9BACT</name>
<proteinExistence type="predicted"/>
<organism evidence="2 3">
    <name type="scientific">Persicirhabdus sediminis</name>
    <dbReference type="NCBI Taxonomy" id="454144"/>
    <lineage>
        <taxon>Bacteria</taxon>
        <taxon>Pseudomonadati</taxon>
        <taxon>Verrucomicrobiota</taxon>
        <taxon>Verrucomicrobiia</taxon>
        <taxon>Verrucomicrobiales</taxon>
        <taxon>Verrucomicrobiaceae</taxon>
        <taxon>Persicirhabdus</taxon>
    </lineage>
</organism>
<dbReference type="EMBL" id="JAENIM010000047">
    <property type="protein sequence ID" value="MBK1792746.1"/>
    <property type="molecule type" value="Genomic_DNA"/>
</dbReference>